<evidence type="ECO:0000256" key="9">
    <source>
        <dbReference type="ARBA" id="ARBA00023065"/>
    </source>
</evidence>
<accession>A0A810Q1I4</accession>
<evidence type="ECO:0000256" key="5">
    <source>
        <dbReference type="ARBA" id="ARBA00022692"/>
    </source>
</evidence>
<dbReference type="InterPro" id="IPR038377">
    <property type="entry name" value="Na/Glc_symporter_sf"/>
</dbReference>
<keyword evidence="11" id="KW-0739">Sodium transport</keyword>
<dbReference type="InterPro" id="IPR001734">
    <property type="entry name" value="Na/solute_symporter"/>
</dbReference>
<dbReference type="EMBL" id="AP023417">
    <property type="protein sequence ID" value="BCK80127.1"/>
    <property type="molecule type" value="Genomic_DNA"/>
</dbReference>
<keyword evidence="4" id="KW-1003">Cell membrane</keyword>
<feature type="transmembrane region" description="Helical" evidence="14">
    <location>
        <begin position="243"/>
        <end position="268"/>
    </location>
</feature>
<evidence type="ECO:0000256" key="8">
    <source>
        <dbReference type="ARBA" id="ARBA00023053"/>
    </source>
</evidence>
<feature type="transmembrane region" description="Helical" evidence="14">
    <location>
        <begin position="289"/>
        <end position="309"/>
    </location>
</feature>
<dbReference type="Pfam" id="PF00474">
    <property type="entry name" value="SSF"/>
    <property type="match status" value="1"/>
</dbReference>
<gene>
    <name evidence="15" type="ORF">MM35RIKEN_23190</name>
</gene>
<evidence type="ECO:0000256" key="2">
    <source>
        <dbReference type="ARBA" id="ARBA00006434"/>
    </source>
</evidence>
<keyword evidence="7 14" id="KW-1133">Transmembrane helix</keyword>
<evidence type="ECO:0000256" key="4">
    <source>
        <dbReference type="ARBA" id="ARBA00022475"/>
    </source>
</evidence>
<dbReference type="CDD" id="cd10322">
    <property type="entry name" value="SLC5sbd"/>
    <property type="match status" value="1"/>
</dbReference>
<keyword evidence="3" id="KW-0813">Transport</keyword>
<evidence type="ECO:0000256" key="3">
    <source>
        <dbReference type="ARBA" id="ARBA00022448"/>
    </source>
</evidence>
<sequence>MPVNWKKDKKINTKEGRAVFSGMSSGGITLIVVSTIVVMLIGTIITAYFTKKTKTSQDWATGGGKTPTIVLVFTMFATQVGGGVLVGHVGIGYSYGLAPLAYATCGIAGLLLMMIAAGWFRKNHFTTIPDIFLKLYGENKALMILATLMAVIVPFGWIASQIVSFGKMYAAITGLDTTVLIVVFAIICMLFTIPAGFNSVAWSDFIFGLMMLLLCCITGYQAIHLGGGWEHIVQSFPEQEHVSFPGGIMGAGLSTTLLWFVAATPGMMTNQMSIQRVCAADSTKSARKVLWLSSIIIVALEIWVVVIALTCRALQPELPSGEDAIGILLPRLPIWTTAMFAGFITTTILTTTDSAMQSVAVNLTNDIYARYVNPGADDKKLMKMSRLFTLFITVAAILLAVNFQQVLNLITSTYSYAASGLLIPIYGGYLLSKKRRLTPACGLVSMISGVVGCFVVSRWFDTFLPAAFYGILISTVAMLVMVFLVKGKANVVKE</sequence>
<keyword evidence="9" id="KW-0406">Ion transport</keyword>
<keyword evidence="8" id="KW-0915">Sodium</keyword>
<feature type="transmembrane region" description="Helical" evidence="14">
    <location>
        <begin position="466"/>
        <end position="485"/>
    </location>
</feature>
<feature type="transmembrane region" description="Helical" evidence="14">
    <location>
        <begin position="97"/>
        <end position="120"/>
    </location>
</feature>
<dbReference type="PANTHER" id="PTHR48086">
    <property type="entry name" value="SODIUM/PROLINE SYMPORTER-RELATED"/>
    <property type="match status" value="1"/>
</dbReference>
<feature type="transmembrane region" description="Helical" evidence="14">
    <location>
        <begin position="387"/>
        <end position="407"/>
    </location>
</feature>
<evidence type="ECO:0000256" key="13">
    <source>
        <dbReference type="RuleBase" id="RU362091"/>
    </source>
</evidence>
<dbReference type="AlphaFoldDB" id="A0A810Q1I4"/>
<dbReference type="GO" id="GO:0006814">
    <property type="term" value="P:sodium ion transport"/>
    <property type="evidence" value="ECO:0007669"/>
    <property type="project" value="UniProtKB-KW"/>
</dbReference>
<protein>
    <submittedName>
        <fullName evidence="15">Sodium:solute symporter</fullName>
    </submittedName>
</protein>
<evidence type="ECO:0000256" key="1">
    <source>
        <dbReference type="ARBA" id="ARBA00004651"/>
    </source>
</evidence>
<evidence type="ECO:0000313" key="16">
    <source>
        <dbReference type="Proteomes" id="UP000681343"/>
    </source>
</evidence>
<evidence type="ECO:0000256" key="12">
    <source>
        <dbReference type="ARBA" id="ARBA00033708"/>
    </source>
</evidence>
<comment type="catalytic activity">
    <reaction evidence="12">
        <text>L-proline(in) + Na(+)(in) = L-proline(out) + Na(+)(out)</text>
        <dbReference type="Rhea" id="RHEA:28967"/>
        <dbReference type="ChEBI" id="CHEBI:29101"/>
        <dbReference type="ChEBI" id="CHEBI:60039"/>
    </reaction>
</comment>
<feature type="transmembrane region" description="Helical" evidence="14">
    <location>
        <begin position="329"/>
        <end position="349"/>
    </location>
</feature>
<dbReference type="Proteomes" id="UP000681343">
    <property type="component" value="Plasmid pMM35_02"/>
</dbReference>
<evidence type="ECO:0000256" key="14">
    <source>
        <dbReference type="SAM" id="Phobius"/>
    </source>
</evidence>
<reference evidence="15" key="1">
    <citation type="submission" date="2020-09" db="EMBL/GenBank/DDBJ databases">
        <title>New species isolated from human feces.</title>
        <authorList>
            <person name="Kitahara M."/>
            <person name="Shigeno Y."/>
            <person name="Shime M."/>
            <person name="Matsumoto Y."/>
            <person name="Nakamura S."/>
            <person name="Motooka D."/>
            <person name="Fukuoka S."/>
            <person name="Nishikawa H."/>
            <person name="Benno Y."/>
        </authorList>
    </citation>
    <scope>NUCLEOTIDE SEQUENCE</scope>
    <source>
        <strain evidence="15">MM35</strain>
        <plasmid evidence="15">pMM35_02</plasmid>
    </source>
</reference>
<feature type="transmembrane region" description="Helical" evidence="14">
    <location>
        <begin position="141"/>
        <end position="163"/>
    </location>
</feature>
<dbReference type="KEGG" id="vfa:MM35RIKEN_23190"/>
<dbReference type="GO" id="GO:0015293">
    <property type="term" value="F:symporter activity"/>
    <property type="evidence" value="ECO:0007669"/>
    <property type="project" value="UniProtKB-KW"/>
</dbReference>
<keyword evidence="6" id="KW-0769">Symport</keyword>
<comment type="similarity">
    <text evidence="2 13">Belongs to the sodium:solute symporter (SSF) (TC 2.A.21) family.</text>
</comment>
<evidence type="ECO:0000256" key="10">
    <source>
        <dbReference type="ARBA" id="ARBA00023136"/>
    </source>
</evidence>
<geneLocation type="plasmid" evidence="15 16">
    <name>pMM35_02</name>
</geneLocation>
<keyword evidence="5 14" id="KW-0812">Transmembrane</keyword>
<keyword evidence="10 14" id="KW-0472">Membrane</keyword>
<dbReference type="PANTHER" id="PTHR48086:SF3">
    <property type="entry name" value="SODIUM_PROLINE SYMPORTER"/>
    <property type="match status" value="1"/>
</dbReference>
<comment type="subcellular location">
    <subcellularLocation>
        <location evidence="1">Cell membrane</location>
        <topology evidence="1">Multi-pass membrane protein</topology>
    </subcellularLocation>
</comment>
<feature type="transmembrane region" description="Helical" evidence="14">
    <location>
        <begin position="413"/>
        <end position="431"/>
    </location>
</feature>
<evidence type="ECO:0000256" key="6">
    <source>
        <dbReference type="ARBA" id="ARBA00022847"/>
    </source>
</evidence>
<feature type="transmembrane region" description="Helical" evidence="14">
    <location>
        <begin position="205"/>
        <end position="223"/>
    </location>
</feature>
<keyword evidence="15" id="KW-0614">Plasmid</keyword>
<feature type="transmembrane region" description="Helical" evidence="14">
    <location>
        <begin position="28"/>
        <end position="49"/>
    </location>
</feature>
<dbReference type="GO" id="GO:0005886">
    <property type="term" value="C:plasma membrane"/>
    <property type="evidence" value="ECO:0007669"/>
    <property type="project" value="UniProtKB-SubCell"/>
</dbReference>
<feature type="transmembrane region" description="Helical" evidence="14">
    <location>
        <begin position="443"/>
        <end position="460"/>
    </location>
</feature>
<name>A0A810Q1I4_9FIRM</name>
<evidence type="ECO:0000256" key="7">
    <source>
        <dbReference type="ARBA" id="ARBA00022989"/>
    </source>
</evidence>
<dbReference type="InterPro" id="IPR050277">
    <property type="entry name" value="Sodium:Solute_Symporter"/>
</dbReference>
<evidence type="ECO:0000256" key="11">
    <source>
        <dbReference type="ARBA" id="ARBA00023201"/>
    </source>
</evidence>
<organism evidence="15 16">
    <name type="scientific">Vescimonas fastidiosa</name>
    <dbReference type="NCBI Taxonomy" id="2714353"/>
    <lineage>
        <taxon>Bacteria</taxon>
        <taxon>Bacillati</taxon>
        <taxon>Bacillota</taxon>
        <taxon>Clostridia</taxon>
        <taxon>Eubacteriales</taxon>
        <taxon>Oscillospiraceae</taxon>
        <taxon>Vescimonas</taxon>
    </lineage>
</organism>
<dbReference type="PROSITE" id="PS50283">
    <property type="entry name" value="NA_SOLUT_SYMP_3"/>
    <property type="match status" value="1"/>
</dbReference>
<proteinExistence type="inferred from homology"/>
<keyword evidence="16" id="KW-1185">Reference proteome</keyword>
<feature type="transmembrane region" description="Helical" evidence="14">
    <location>
        <begin position="169"/>
        <end position="193"/>
    </location>
</feature>
<dbReference type="Gene3D" id="1.20.1730.10">
    <property type="entry name" value="Sodium/glucose cotransporter"/>
    <property type="match status" value="1"/>
</dbReference>
<evidence type="ECO:0000313" key="15">
    <source>
        <dbReference type="EMBL" id="BCK80127.1"/>
    </source>
</evidence>
<feature type="transmembrane region" description="Helical" evidence="14">
    <location>
        <begin position="69"/>
        <end position="91"/>
    </location>
</feature>